<dbReference type="InterPro" id="IPR036568">
    <property type="entry name" value="GGCT-like_sf"/>
</dbReference>
<protein>
    <recommendedName>
        <fullName evidence="1">Gamma-glutamylcyclotransferase AIG2-like domain-containing protein</fullName>
    </recommendedName>
</protein>
<organism evidence="2 3">
    <name type="scientific">Aspergillus violaceofuscus (strain CBS 115571)</name>
    <dbReference type="NCBI Taxonomy" id="1450538"/>
    <lineage>
        <taxon>Eukaryota</taxon>
        <taxon>Fungi</taxon>
        <taxon>Dikarya</taxon>
        <taxon>Ascomycota</taxon>
        <taxon>Pezizomycotina</taxon>
        <taxon>Eurotiomycetes</taxon>
        <taxon>Eurotiomycetidae</taxon>
        <taxon>Eurotiales</taxon>
        <taxon>Aspergillaceae</taxon>
        <taxon>Aspergillus</taxon>
    </lineage>
</organism>
<dbReference type="AlphaFoldDB" id="A0A2V5GQN0"/>
<dbReference type="SUPFAM" id="SSF110857">
    <property type="entry name" value="Gamma-glutamyl cyclotransferase-like"/>
    <property type="match status" value="1"/>
</dbReference>
<dbReference type="InterPro" id="IPR013024">
    <property type="entry name" value="GGCT-like"/>
</dbReference>
<dbReference type="Pfam" id="PF06094">
    <property type="entry name" value="GGACT"/>
    <property type="match status" value="1"/>
</dbReference>
<proteinExistence type="predicted"/>
<evidence type="ECO:0000313" key="2">
    <source>
        <dbReference type="EMBL" id="PYI13238.1"/>
    </source>
</evidence>
<gene>
    <name evidence="2" type="ORF">BO99DRAFT_438428</name>
</gene>
<dbReference type="Proteomes" id="UP000249829">
    <property type="component" value="Unassembled WGS sequence"/>
</dbReference>
<dbReference type="EMBL" id="KZ825254">
    <property type="protein sequence ID" value="PYI13238.1"/>
    <property type="molecule type" value="Genomic_DNA"/>
</dbReference>
<dbReference type="CDD" id="cd06661">
    <property type="entry name" value="GGCT_like"/>
    <property type="match status" value="1"/>
</dbReference>
<sequence length="212" mass="24314">MSRRPSTVRNMECLHWYPDNYKVAYHNQLNIAQLHQLLADEDQHVFFVYGCLKLPTVLRAYCDQPDSLQFARRMQPARAVGYRLYERTPNGEPIMVFTGQDDDVVEGMVVFAIDHEDAVAMVRGENSGMDACLIEIEAVIIEEGSGVADRWVEVTYALIVSALVWNGSLEGMHWKGVTDWPVDMFLRSSYYDSFRRPGELVSEETIDPLFRL</sequence>
<evidence type="ECO:0000259" key="1">
    <source>
        <dbReference type="Pfam" id="PF06094"/>
    </source>
</evidence>
<name>A0A2V5GQN0_ASPV1</name>
<reference evidence="2 3" key="1">
    <citation type="submission" date="2018-02" db="EMBL/GenBank/DDBJ databases">
        <title>The genomes of Aspergillus section Nigri reveals drivers in fungal speciation.</title>
        <authorList>
            <consortium name="DOE Joint Genome Institute"/>
            <person name="Vesth T.C."/>
            <person name="Nybo J."/>
            <person name="Theobald S."/>
            <person name="Brandl J."/>
            <person name="Frisvad J.C."/>
            <person name="Nielsen K.F."/>
            <person name="Lyhne E.K."/>
            <person name="Kogle M.E."/>
            <person name="Kuo A."/>
            <person name="Riley R."/>
            <person name="Clum A."/>
            <person name="Nolan M."/>
            <person name="Lipzen A."/>
            <person name="Salamov A."/>
            <person name="Henrissat B."/>
            <person name="Wiebenga A."/>
            <person name="De vries R.P."/>
            <person name="Grigoriev I.V."/>
            <person name="Mortensen U.H."/>
            <person name="Andersen M.R."/>
            <person name="Baker S.E."/>
        </authorList>
    </citation>
    <scope>NUCLEOTIDE SEQUENCE [LARGE SCALE GENOMIC DNA]</scope>
    <source>
        <strain evidence="2 3">CBS 115571</strain>
    </source>
</reference>
<dbReference type="OMA" id="ANMTQAS"/>
<evidence type="ECO:0000313" key="3">
    <source>
        <dbReference type="Proteomes" id="UP000249829"/>
    </source>
</evidence>
<keyword evidence="3" id="KW-1185">Reference proteome</keyword>
<dbReference type="InterPro" id="IPR009288">
    <property type="entry name" value="AIG2-like_dom"/>
</dbReference>
<dbReference type="Gene3D" id="3.10.490.10">
    <property type="entry name" value="Gamma-glutamyl cyclotransferase-like"/>
    <property type="match status" value="1"/>
</dbReference>
<accession>A0A2V5GQN0</accession>
<feature type="domain" description="Gamma-glutamylcyclotransferase AIG2-like" evidence="1">
    <location>
        <begin position="46"/>
        <end position="125"/>
    </location>
</feature>